<dbReference type="SUPFAM" id="SSF51905">
    <property type="entry name" value="FAD/NAD(P)-binding domain"/>
    <property type="match status" value="2"/>
</dbReference>
<proteinExistence type="predicted"/>
<dbReference type="InterPro" id="IPR036188">
    <property type="entry name" value="FAD/NAD-bd_sf"/>
</dbReference>
<comment type="caution">
    <text evidence="1">The sequence shown here is derived from an EMBL/GenBank/DDBJ whole genome shotgun (WGS) entry which is preliminary data.</text>
</comment>
<keyword evidence="2" id="KW-1185">Reference proteome</keyword>
<evidence type="ECO:0000313" key="2">
    <source>
        <dbReference type="Proteomes" id="UP001172778"/>
    </source>
</evidence>
<dbReference type="Proteomes" id="UP001172778">
    <property type="component" value="Unassembled WGS sequence"/>
</dbReference>
<reference evidence="1" key="1">
    <citation type="submission" date="2023-03" db="EMBL/GenBank/DDBJ databases">
        <title>Chitinimonas shenzhenensis gen. nov., sp. nov., a novel member of family Burkholderiaceae isolated from activated sludge collected in Shen Zhen, China.</title>
        <authorList>
            <person name="Wang X."/>
        </authorList>
    </citation>
    <scope>NUCLEOTIDE SEQUENCE</scope>
    <source>
        <strain evidence="1">DQS-5</strain>
    </source>
</reference>
<dbReference type="PROSITE" id="PS51318">
    <property type="entry name" value="TAT"/>
    <property type="match status" value="1"/>
</dbReference>
<sequence length="631" mass="68275">MPQLTRRDFLNGVAWLGASSLLQPLEALASATDLAGYPPALTGLRGAHPGAFEAAHALAWGGVREFGPLAAPAETYDLVVIGAGLSGLSAAYFYRQHIQRDARILILDNHDDFGGHAKRNEFTLDGQTYLSYGGTQSFDSPSGYSKQAAGLLSSLGIDLDKLEAAYDRQFFQRLGLSCGVYFDAASFGKAALLRSSLPTMHSPAFYSRQWVPGLQVAPAFASVLAQAPLSAAQRTSLREVLAVSPKAAAYFKGAPGKKRFRQQNYLHFLRTAYGIKDEALLKLLSMPLAENAALGGSGISLPTALEGGLLGLPPARQMAAWMGDESLLPEDDDDEEAYVYHFPDGNATLARLLVQKLIPRVASFAGPEQCLTARFDYGQLDQADQPVRIRLSSTAVLADNSGGGAIVRYLREGKLHEARARHVVMAGWHMMAAHLIPSLPAPQKAAMRANIKMPLVYAQVALRRWPAIQKSGVVAAYCPAAYFQFVQPDFPVTLGAYTALRQPDSPMILLMIRMPCPPLGEGSVPDLLRQGRAELLATDFATFEAQIRAQLTAMYGPFGFNAEQDIAAITVNRWPHGYVYEEAEYRGQPAHVLASRRHGQIVMANADAAGSAYTDAAIDMAWRAVQELKGR</sequence>
<name>A0ABT7E0P1_9NEIS</name>
<dbReference type="EMBL" id="JARRAF010000026">
    <property type="protein sequence ID" value="MDK2125878.1"/>
    <property type="molecule type" value="Genomic_DNA"/>
</dbReference>
<dbReference type="Pfam" id="PF13450">
    <property type="entry name" value="NAD_binding_8"/>
    <property type="match status" value="1"/>
</dbReference>
<organism evidence="1 2">
    <name type="scientific">Parachitinimonas caeni</name>
    <dbReference type="NCBI Taxonomy" id="3031301"/>
    <lineage>
        <taxon>Bacteria</taxon>
        <taxon>Pseudomonadati</taxon>
        <taxon>Pseudomonadota</taxon>
        <taxon>Betaproteobacteria</taxon>
        <taxon>Neisseriales</taxon>
        <taxon>Chitinibacteraceae</taxon>
        <taxon>Parachitinimonas</taxon>
    </lineage>
</organism>
<accession>A0ABT7E0P1</accession>
<evidence type="ECO:0000313" key="1">
    <source>
        <dbReference type="EMBL" id="MDK2125878.1"/>
    </source>
</evidence>
<dbReference type="InterPro" id="IPR006311">
    <property type="entry name" value="TAT_signal"/>
</dbReference>
<dbReference type="RefSeq" id="WP_284102192.1">
    <property type="nucleotide sequence ID" value="NZ_JARRAF010000026.1"/>
</dbReference>
<dbReference type="Gene3D" id="3.50.50.60">
    <property type="entry name" value="FAD/NAD(P)-binding domain"/>
    <property type="match status" value="1"/>
</dbReference>
<protein>
    <submittedName>
        <fullName evidence="1">NAD(P)-binding protein</fullName>
    </submittedName>
</protein>
<gene>
    <name evidence="1" type="ORF">PZA18_17630</name>
</gene>